<dbReference type="AlphaFoldDB" id="A0A8C6GTF6"/>
<proteinExistence type="predicted"/>
<evidence type="ECO:0000256" key="1">
    <source>
        <dbReference type="SAM" id="MobiDB-lite"/>
    </source>
</evidence>
<dbReference type="GO" id="GO:0000339">
    <property type="term" value="F:RNA cap binding"/>
    <property type="evidence" value="ECO:0007669"/>
    <property type="project" value="InterPro"/>
</dbReference>
<organism evidence="2 3">
    <name type="scientific">Mus spicilegus</name>
    <name type="common">Mound-building mouse</name>
    <dbReference type="NCBI Taxonomy" id="10103"/>
    <lineage>
        <taxon>Eukaryota</taxon>
        <taxon>Metazoa</taxon>
        <taxon>Chordata</taxon>
        <taxon>Craniata</taxon>
        <taxon>Vertebrata</taxon>
        <taxon>Euteleostomi</taxon>
        <taxon>Mammalia</taxon>
        <taxon>Eutheria</taxon>
        <taxon>Euarchontoglires</taxon>
        <taxon>Glires</taxon>
        <taxon>Rodentia</taxon>
        <taxon>Myomorpha</taxon>
        <taxon>Muroidea</taxon>
        <taxon>Muridae</taxon>
        <taxon>Murinae</taxon>
        <taxon>Mus</taxon>
        <taxon>Mus</taxon>
    </lineage>
</organism>
<dbReference type="GO" id="GO:0048255">
    <property type="term" value="P:mRNA stabilization"/>
    <property type="evidence" value="ECO:0007669"/>
    <property type="project" value="InterPro"/>
</dbReference>
<dbReference type="Pfam" id="PF21071">
    <property type="entry name" value="LARP1_HEAT"/>
    <property type="match status" value="1"/>
</dbReference>
<dbReference type="GeneTree" id="ENSGT00940000154718"/>
<dbReference type="SMART" id="SM00684">
    <property type="entry name" value="DM15"/>
    <property type="match status" value="3"/>
</dbReference>
<evidence type="ECO:0000313" key="3">
    <source>
        <dbReference type="Proteomes" id="UP000694415"/>
    </source>
</evidence>
<dbReference type="Ensembl" id="ENSMSIT00000013810.1">
    <property type="protein sequence ID" value="ENSMSIP00000010885.1"/>
    <property type="gene ID" value="ENSMSIG00000009438.1"/>
</dbReference>
<accession>A0A8C6GTF6</accession>
<feature type="region of interest" description="Disordered" evidence="1">
    <location>
        <begin position="1"/>
        <end position="33"/>
    </location>
</feature>
<dbReference type="InterPro" id="IPR006607">
    <property type="entry name" value="DM15"/>
</dbReference>
<reference evidence="2" key="2">
    <citation type="submission" date="2025-09" db="UniProtKB">
        <authorList>
            <consortium name="Ensembl"/>
        </authorList>
    </citation>
    <scope>IDENTIFICATION</scope>
</reference>
<keyword evidence="3" id="KW-1185">Reference proteome</keyword>
<evidence type="ECO:0000313" key="2">
    <source>
        <dbReference type="Ensembl" id="ENSMSIP00000010885.1"/>
    </source>
</evidence>
<feature type="compositionally biased region" description="Low complexity" evidence="1">
    <location>
        <begin position="12"/>
        <end position="21"/>
    </location>
</feature>
<sequence length="262" mass="30574">MESRDHGPRPPSVSSSNASPSEGVPLTGSYSNPPQSFTKVQHPSYELLKENGFTQQLYHRYRRKCLSERKRLGIGQSQEMNTLFRFWSFFLRDHFNWKMYEEFRQLAWEDAKENYRYGLECLFRFYSYGLEKKFRQEIFKDFQEETKKDYESGQLYGLEKFWAYLEYSQSKTQPVDPKLREYLSRFKKLEDFRVDLPSSEEFGRQRHSSTSGEERIHHTLPPPSAAEPASAGNCSPKDGVQGKSTTHSDSAALASRVEVPGK</sequence>
<feature type="region of interest" description="Disordered" evidence="1">
    <location>
        <begin position="200"/>
        <end position="262"/>
    </location>
</feature>
<dbReference type="Proteomes" id="UP000694415">
    <property type="component" value="Unplaced"/>
</dbReference>
<protein>
    <submittedName>
        <fullName evidence="2">Uncharacterized protein</fullName>
    </submittedName>
</protein>
<reference evidence="2" key="1">
    <citation type="submission" date="2025-08" db="UniProtKB">
        <authorList>
            <consortium name="Ensembl"/>
        </authorList>
    </citation>
    <scope>IDENTIFICATION</scope>
</reference>
<name>A0A8C6GTF6_MUSSI</name>